<keyword evidence="3" id="KW-1185">Reference proteome</keyword>
<accession>A0A8K0SY08</accession>
<organism evidence="2 3">
    <name type="scientific">Stachybotrys elegans</name>
    <dbReference type="NCBI Taxonomy" id="80388"/>
    <lineage>
        <taxon>Eukaryota</taxon>
        <taxon>Fungi</taxon>
        <taxon>Dikarya</taxon>
        <taxon>Ascomycota</taxon>
        <taxon>Pezizomycotina</taxon>
        <taxon>Sordariomycetes</taxon>
        <taxon>Hypocreomycetidae</taxon>
        <taxon>Hypocreales</taxon>
        <taxon>Stachybotryaceae</taxon>
        <taxon>Stachybotrys</taxon>
    </lineage>
</organism>
<name>A0A8K0SY08_9HYPO</name>
<dbReference type="EMBL" id="JAGPNK010000002">
    <property type="protein sequence ID" value="KAH7325826.1"/>
    <property type="molecule type" value="Genomic_DNA"/>
</dbReference>
<feature type="region of interest" description="Disordered" evidence="1">
    <location>
        <begin position="1"/>
        <end position="121"/>
    </location>
</feature>
<feature type="compositionally biased region" description="Basic and acidic residues" evidence="1">
    <location>
        <begin position="28"/>
        <end position="37"/>
    </location>
</feature>
<protein>
    <submittedName>
        <fullName evidence="2">Uncharacterized protein</fullName>
    </submittedName>
</protein>
<gene>
    <name evidence="2" type="ORF">B0I35DRAFT_119475</name>
</gene>
<reference evidence="2" key="1">
    <citation type="journal article" date="2021" name="Nat. Commun.">
        <title>Genetic determinants of endophytism in the Arabidopsis root mycobiome.</title>
        <authorList>
            <person name="Mesny F."/>
            <person name="Miyauchi S."/>
            <person name="Thiergart T."/>
            <person name="Pickel B."/>
            <person name="Atanasova L."/>
            <person name="Karlsson M."/>
            <person name="Huettel B."/>
            <person name="Barry K.W."/>
            <person name="Haridas S."/>
            <person name="Chen C."/>
            <person name="Bauer D."/>
            <person name="Andreopoulos W."/>
            <person name="Pangilinan J."/>
            <person name="LaButti K."/>
            <person name="Riley R."/>
            <person name="Lipzen A."/>
            <person name="Clum A."/>
            <person name="Drula E."/>
            <person name="Henrissat B."/>
            <person name="Kohler A."/>
            <person name="Grigoriev I.V."/>
            <person name="Martin F.M."/>
            <person name="Hacquard S."/>
        </authorList>
    </citation>
    <scope>NUCLEOTIDE SEQUENCE</scope>
    <source>
        <strain evidence="2">MPI-CAGE-CH-0235</strain>
    </source>
</reference>
<comment type="caution">
    <text evidence="2">The sequence shown here is derived from an EMBL/GenBank/DDBJ whole genome shotgun (WGS) entry which is preliminary data.</text>
</comment>
<feature type="compositionally biased region" description="Basic and acidic residues" evidence="1">
    <location>
        <begin position="93"/>
        <end position="108"/>
    </location>
</feature>
<evidence type="ECO:0000256" key="1">
    <source>
        <dbReference type="SAM" id="MobiDB-lite"/>
    </source>
</evidence>
<dbReference type="AlphaFoldDB" id="A0A8K0SY08"/>
<sequence length="378" mass="41769">MIRRARETQTQVPEVPEAGSLAPMPPRSIEENEREMGDDWATTSDASDVLRSARERFRAPTASSASRRSSKSRDGEPSPRQRPRKLPSPVHMDPWEDEKGEKEEDEKVPLPNLNPTHPSNGAGFQATDVNWFWLSQTDIIPGFWATPWREFQQLSSSVCVGAVATFIEALGISFGNAEGVRYRSYGPGCSDTVEAMLQGKRTYPAYAHGADGGVVCGGVYSTVSHRAFAQPIPTIDLIGSYEDHINQAQSSSQESCERRLVELMRLDAWLSLVGRTPEISEGPSRLLEQTPALVQSLMSEYHERFYDLTMESAAAGEYGKLGGVAIIWLEFNRLTAAERIYVLVAGLRTAKVGQAVLAGSDTRLLKTIFEKDTQVYLV</sequence>
<dbReference type="OrthoDB" id="42525at2759"/>
<evidence type="ECO:0000313" key="3">
    <source>
        <dbReference type="Proteomes" id="UP000813444"/>
    </source>
</evidence>
<evidence type="ECO:0000313" key="2">
    <source>
        <dbReference type="EMBL" id="KAH7325826.1"/>
    </source>
</evidence>
<dbReference type="Proteomes" id="UP000813444">
    <property type="component" value="Unassembled WGS sequence"/>
</dbReference>
<proteinExistence type="predicted"/>